<dbReference type="EMBL" id="ANFO01001157">
    <property type="protein sequence ID" value="KGQ03768.1"/>
    <property type="molecule type" value="Genomic_DNA"/>
</dbReference>
<protein>
    <submittedName>
        <fullName evidence="2">Uncharacterized protein</fullName>
    </submittedName>
</protein>
<gene>
    <name evidence="2" type="ORF">BBAD15_g10994</name>
</gene>
<sequence length="90" mass="9753">MPRQSPLAQVGQAIRDGIPKWGGPGSYAPKKKETPDPSKESWLRIPKGLRGETSKKPPPKRNTEGGVPGTPGNPLGPKKKTPQKRIPQKK</sequence>
<comment type="caution">
    <text evidence="2">The sequence shown here is derived from an EMBL/GenBank/DDBJ whole genome shotgun (WGS) entry which is preliminary data.</text>
</comment>
<dbReference type="AlphaFoldDB" id="A0A0A2V8E6"/>
<feature type="region of interest" description="Disordered" evidence="1">
    <location>
        <begin position="1"/>
        <end position="90"/>
    </location>
</feature>
<feature type="compositionally biased region" description="Basic and acidic residues" evidence="1">
    <location>
        <begin position="30"/>
        <end position="42"/>
    </location>
</feature>
<proteinExistence type="predicted"/>
<organism evidence="2 3">
    <name type="scientific">Beauveria bassiana D1-5</name>
    <dbReference type="NCBI Taxonomy" id="1245745"/>
    <lineage>
        <taxon>Eukaryota</taxon>
        <taxon>Fungi</taxon>
        <taxon>Dikarya</taxon>
        <taxon>Ascomycota</taxon>
        <taxon>Pezizomycotina</taxon>
        <taxon>Sordariomycetes</taxon>
        <taxon>Hypocreomycetidae</taxon>
        <taxon>Hypocreales</taxon>
        <taxon>Cordycipitaceae</taxon>
        <taxon>Beauveria</taxon>
    </lineage>
</organism>
<dbReference type="HOGENOM" id="CLU_2440514_0_0_1"/>
<evidence type="ECO:0000313" key="2">
    <source>
        <dbReference type="EMBL" id="KGQ03768.1"/>
    </source>
</evidence>
<reference evidence="2 3" key="1">
    <citation type="submission" date="2012-10" db="EMBL/GenBank/DDBJ databases">
        <title>Genome sequencing and analysis of entomopathogenic fungi Beauveria bassiana D1-5.</title>
        <authorList>
            <person name="Li Q."/>
            <person name="Wang L."/>
            <person name="Zhang Z."/>
            <person name="Wang Q."/>
            <person name="Ren J."/>
            <person name="Wang M."/>
            <person name="Xu W."/>
            <person name="Wang J."/>
            <person name="Lu Y."/>
            <person name="Du Q."/>
            <person name="Sun Z."/>
        </authorList>
    </citation>
    <scope>NUCLEOTIDE SEQUENCE [LARGE SCALE GENOMIC DNA]</scope>
    <source>
        <strain evidence="2 3">D1-5</strain>
    </source>
</reference>
<dbReference type="Proteomes" id="UP000030106">
    <property type="component" value="Unassembled WGS sequence"/>
</dbReference>
<name>A0A0A2V8E6_BEABA</name>
<evidence type="ECO:0000256" key="1">
    <source>
        <dbReference type="SAM" id="MobiDB-lite"/>
    </source>
</evidence>
<accession>A0A0A2V8E6</accession>
<feature type="compositionally biased region" description="Basic residues" evidence="1">
    <location>
        <begin position="77"/>
        <end position="90"/>
    </location>
</feature>
<evidence type="ECO:0000313" key="3">
    <source>
        <dbReference type="Proteomes" id="UP000030106"/>
    </source>
</evidence>